<dbReference type="EMBL" id="DVHL01000010">
    <property type="protein sequence ID" value="HIR65468.1"/>
    <property type="molecule type" value="Genomic_DNA"/>
</dbReference>
<reference evidence="1" key="1">
    <citation type="submission" date="2020-10" db="EMBL/GenBank/DDBJ databases">
        <authorList>
            <person name="Gilroy R."/>
        </authorList>
    </citation>
    <scope>NUCLEOTIDE SEQUENCE</scope>
    <source>
        <strain evidence="1">CHK121-14286</strain>
    </source>
</reference>
<proteinExistence type="predicted"/>
<dbReference type="Proteomes" id="UP000824200">
    <property type="component" value="Unassembled WGS sequence"/>
</dbReference>
<evidence type="ECO:0000313" key="2">
    <source>
        <dbReference type="Proteomes" id="UP000824200"/>
    </source>
</evidence>
<dbReference type="AlphaFoldDB" id="A0A9D1J7K0"/>
<reference evidence="1" key="2">
    <citation type="journal article" date="2021" name="PeerJ">
        <title>Extensive microbial diversity within the chicken gut microbiome revealed by metagenomics and culture.</title>
        <authorList>
            <person name="Gilroy R."/>
            <person name="Ravi A."/>
            <person name="Getino M."/>
            <person name="Pursley I."/>
            <person name="Horton D.L."/>
            <person name="Alikhan N.F."/>
            <person name="Baker D."/>
            <person name="Gharbi K."/>
            <person name="Hall N."/>
            <person name="Watson M."/>
            <person name="Adriaenssens E.M."/>
            <person name="Foster-Nyarko E."/>
            <person name="Jarju S."/>
            <person name="Secka A."/>
            <person name="Antonio M."/>
            <person name="Oren A."/>
            <person name="Chaudhuri R.R."/>
            <person name="La Ragione R."/>
            <person name="Hildebrand F."/>
            <person name="Pallen M.J."/>
        </authorList>
    </citation>
    <scope>NUCLEOTIDE SEQUENCE</scope>
    <source>
        <strain evidence="1">CHK121-14286</strain>
    </source>
</reference>
<protein>
    <submittedName>
        <fullName evidence="1">Uncharacterized protein</fullName>
    </submittedName>
</protein>
<sequence>MKNLIAITDDLFDIANRLKAIDQNYRVFFNVETQKFEVHNMAQRLGTLAFVVPFDELDARTVQYARFTRVENAQKLFDEVDKHNQSLEKSCLDIV</sequence>
<accession>A0A9D1J7K0</accession>
<name>A0A9D1J7K0_9BACT</name>
<evidence type="ECO:0000313" key="1">
    <source>
        <dbReference type="EMBL" id="HIR65468.1"/>
    </source>
</evidence>
<comment type="caution">
    <text evidence="1">The sequence shown here is derived from an EMBL/GenBank/DDBJ whole genome shotgun (WGS) entry which is preliminary data.</text>
</comment>
<organism evidence="1 2">
    <name type="scientific">Candidatus Fimimonas gallinarum</name>
    <dbReference type="NCBI Taxonomy" id="2840821"/>
    <lineage>
        <taxon>Bacteria</taxon>
        <taxon>Pseudomonadati</taxon>
        <taxon>Myxococcota</taxon>
        <taxon>Myxococcia</taxon>
        <taxon>Myxococcales</taxon>
        <taxon>Cystobacterineae</taxon>
        <taxon>Myxococcaceae</taxon>
        <taxon>Myxococcaceae incertae sedis</taxon>
        <taxon>Candidatus Fimimonas</taxon>
    </lineage>
</organism>
<gene>
    <name evidence="1" type="ORF">IAC95_01055</name>
</gene>